<keyword evidence="2 4" id="KW-0863">Zinc-finger</keyword>
<evidence type="ECO:0000256" key="4">
    <source>
        <dbReference type="PROSITE-ProRule" id="PRU00175"/>
    </source>
</evidence>
<dbReference type="PANTHER" id="PTHR45931">
    <property type="entry name" value="SI:CH211-59O9.10"/>
    <property type="match status" value="1"/>
</dbReference>
<evidence type="ECO:0000256" key="5">
    <source>
        <dbReference type="SAM" id="MobiDB-lite"/>
    </source>
</evidence>
<dbReference type="GO" id="GO:0006511">
    <property type="term" value="P:ubiquitin-dependent protein catabolic process"/>
    <property type="evidence" value="ECO:0007669"/>
    <property type="project" value="TreeGrafter"/>
</dbReference>
<reference evidence="7 8" key="1">
    <citation type="submission" date="2023-10" db="EMBL/GenBank/DDBJ databases">
        <title>Chromosome-scale genome assembly provides insights into flower coloration mechanisms of Canna indica.</title>
        <authorList>
            <person name="Li C."/>
        </authorList>
    </citation>
    <scope>NUCLEOTIDE SEQUENCE [LARGE SCALE GENOMIC DNA]</scope>
    <source>
        <tissue evidence="7">Flower</tissue>
    </source>
</reference>
<keyword evidence="3" id="KW-0862">Zinc</keyword>
<feature type="domain" description="RING-type" evidence="6">
    <location>
        <begin position="221"/>
        <end position="262"/>
    </location>
</feature>
<evidence type="ECO:0000259" key="6">
    <source>
        <dbReference type="PROSITE" id="PS50089"/>
    </source>
</evidence>
<dbReference type="PANTHER" id="PTHR45931:SF3">
    <property type="entry name" value="RING ZINC FINGER-CONTAINING PROTEIN"/>
    <property type="match status" value="1"/>
</dbReference>
<dbReference type="Gene3D" id="3.30.40.10">
    <property type="entry name" value="Zinc/RING finger domain, C3HC4 (zinc finger)"/>
    <property type="match status" value="1"/>
</dbReference>
<evidence type="ECO:0000256" key="3">
    <source>
        <dbReference type="ARBA" id="ARBA00022833"/>
    </source>
</evidence>
<evidence type="ECO:0000256" key="1">
    <source>
        <dbReference type="ARBA" id="ARBA00022723"/>
    </source>
</evidence>
<evidence type="ECO:0000256" key="2">
    <source>
        <dbReference type="ARBA" id="ARBA00022771"/>
    </source>
</evidence>
<proteinExistence type="predicted"/>
<dbReference type="InterPro" id="IPR013083">
    <property type="entry name" value="Znf_RING/FYVE/PHD"/>
</dbReference>
<gene>
    <name evidence="7" type="ORF">Cni_G08352</name>
</gene>
<evidence type="ECO:0000313" key="7">
    <source>
        <dbReference type="EMBL" id="WOK99640.1"/>
    </source>
</evidence>
<dbReference type="GO" id="GO:0005634">
    <property type="term" value="C:nucleus"/>
    <property type="evidence" value="ECO:0007669"/>
    <property type="project" value="TreeGrafter"/>
</dbReference>
<organism evidence="7 8">
    <name type="scientific">Canna indica</name>
    <name type="common">Indian-shot</name>
    <dbReference type="NCBI Taxonomy" id="4628"/>
    <lineage>
        <taxon>Eukaryota</taxon>
        <taxon>Viridiplantae</taxon>
        <taxon>Streptophyta</taxon>
        <taxon>Embryophyta</taxon>
        <taxon>Tracheophyta</taxon>
        <taxon>Spermatophyta</taxon>
        <taxon>Magnoliopsida</taxon>
        <taxon>Liliopsida</taxon>
        <taxon>Zingiberales</taxon>
        <taxon>Cannaceae</taxon>
        <taxon>Canna</taxon>
    </lineage>
</organism>
<dbReference type="GO" id="GO:0061630">
    <property type="term" value="F:ubiquitin protein ligase activity"/>
    <property type="evidence" value="ECO:0007669"/>
    <property type="project" value="TreeGrafter"/>
</dbReference>
<dbReference type="GO" id="GO:0008270">
    <property type="term" value="F:zinc ion binding"/>
    <property type="evidence" value="ECO:0007669"/>
    <property type="project" value="UniProtKB-KW"/>
</dbReference>
<dbReference type="SMART" id="SM01197">
    <property type="entry name" value="FANCL_C"/>
    <property type="match status" value="1"/>
</dbReference>
<dbReference type="InterPro" id="IPR001841">
    <property type="entry name" value="Znf_RING"/>
</dbReference>
<name>A0AAQ3Q7V3_9LILI</name>
<dbReference type="Pfam" id="PF13639">
    <property type="entry name" value="zf-RING_2"/>
    <property type="match status" value="1"/>
</dbReference>
<feature type="region of interest" description="Disordered" evidence="5">
    <location>
        <begin position="12"/>
        <end position="89"/>
    </location>
</feature>
<accession>A0AAQ3Q7V3</accession>
<keyword evidence="1" id="KW-0479">Metal-binding</keyword>
<sequence>MTIASKLLYCRRTTSRPSSRISEQDLDLLDADRDASRHGRRSSHEERSGRSQRRPDGRSRSSNHLVHHRAARSESFGPNKSTIEFGEGNSRIGSQVSTGVLKTLRLAGDKLDDRLPHSVLEARTRLQERLRSFHLTESRQDILAPSTSIYDYSYGCIHLKPASACKLLESGDQVVETTHQTDQELCFHNADKKPCVLGYNVEKEIFVNSESDGTPKGFLECSICLEKFLEGERVIRLQCGHRYHHACLEPWMQAHGLCPYCRASVVG</sequence>
<protein>
    <submittedName>
        <fullName evidence="7">E3 ubiquitin-protein ligase RHY1A</fullName>
    </submittedName>
</protein>
<evidence type="ECO:0000313" key="8">
    <source>
        <dbReference type="Proteomes" id="UP001327560"/>
    </source>
</evidence>
<dbReference type="SUPFAM" id="SSF57850">
    <property type="entry name" value="RING/U-box"/>
    <property type="match status" value="1"/>
</dbReference>
<keyword evidence="8" id="KW-1185">Reference proteome</keyword>
<dbReference type="Proteomes" id="UP001327560">
    <property type="component" value="Chromosome 2"/>
</dbReference>
<feature type="compositionally biased region" description="Basic and acidic residues" evidence="5">
    <location>
        <begin position="30"/>
        <end position="59"/>
    </location>
</feature>
<feature type="compositionally biased region" description="Low complexity" evidence="5">
    <location>
        <begin position="12"/>
        <end position="21"/>
    </location>
</feature>
<dbReference type="PROSITE" id="PS50089">
    <property type="entry name" value="ZF_RING_2"/>
    <property type="match status" value="1"/>
</dbReference>
<dbReference type="InterPro" id="IPR051834">
    <property type="entry name" value="RING_finger_E3_ligase"/>
</dbReference>
<dbReference type="SMART" id="SM00184">
    <property type="entry name" value="RING"/>
    <property type="match status" value="1"/>
</dbReference>
<dbReference type="EMBL" id="CP136891">
    <property type="protein sequence ID" value="WOK99640.1"/>
    <property type="molecule type" value="Genomic_DNA"/>
</dbReference>
<dbReference type="AlphaFoldDB" id="A0AAQ3Q7V3"/>